<feature type="domain" description="Reverse transcriptase" evidence="1">
    <location>
        <begin position="88"/>
        <end position="314"/>
    </location>
</feature>
<dbReference type="InterPro" id="IPR013597">
    <property type="entry name" value="Mat_intron_G2"/>
</dbReference>
<comment type="caution">
    <text evidence="2">The sequence shown here is derived from an EMBL/GenBank/DDBJ whole genome shotgun (WGS) entry which is preliminary data.</text>
</comment>
<reference evidence="2" key="1">
    <citation type="submission" date="2019-08" db="EMBL/GenBank/DDBJ databases">
        <authorList>
            <person name="Kucharzyk K."/>
            <person name="Murdoch R.W."/>
            <person name="Higgins S."/>
            <person name="Loffler F."/>
        </authorList>
    </citation>
    <scope>NUCLEOTIDE SEQUENCE</scope>
</reference>
<evidence type="ECO:0000313" key="2">
    <source>
        <dbReference type="EMBL" id="MPM51825.1"/>
    </source>
</evidence>
<name>A0A645AF37_9ZZZZ</name>
<proteinExistence type="predicted"/>
<dbReference type="InterPro" id="IPR000477">
    <property type="entry name" value="RT_dom"/>
</dbReference>
<dbReference type="EMBL" id="VSSQ01013587">
    <property type="protein sequence ID" value="MPM51825.1"/>
    <property type="molecule type" value="Genomic_DNA"/>
</dbReference>
<organism evidence="2">
    <name type="scientific">bioreactor metagenome</name>
    <dbReference type="NCBI Taxonomy" id="1076179"/>
    <lineage>
        <taxon>unclassified sequences</taxon>
        <taxon>metagenomes</taxon>
        <taxon>ecological metagenomes</taxon>
    </lineage>
</organism>
<dbReference type="NCBIfam" id="TIGR04416">
    <property type="entry name" value="group_II_RT_mat"/>
    <property type="match status" value="1"/>
</dbReference>
<dbReference type="SUPFAM" id="SSF56672">
    <property type="entry name" value="DNA/RNA polymerases"/>
    <property type="match status" value="1"/>
</dbReference>
<dbReference type="InterPro" id="IPR030931">
    <property type="entry name" value="Group_II_RT_mat"/>
</dbReference>
<protein>
    <recommendedName>
        <fullName evidence="1">Reverse transcriptase domain-containing protein</fullName>
    </recommendedName>
</protein>
<dbReference type="InterPro" id="IPR043502">
    <property type="entry name" value="DNA/RNA_pol_sf"/>
</dbReference>
<accession>A0A645AF37</accession>
<dbReference type="Pfam" id="PF08388">
    <property type="entry name" value="GIIM"/>
    <property type="match status" value="1"/>
</dbReference>
<evidence type="ECO:0000259" key="1">
    <source>
        <dbReference type="PROSITE" id="PS50878"/>
    </source>
</evidence>
<dbReference type="InterPro" id="IPR051083">
    <property type="entry name" value="GrpII_Intron_Splice-Mob/Def"/>
</dbReference>
<dbReference type="PROSITE" id="PS50878">
    <property type="entry name" value="RT_POL"/>
    <property type="match status" value="1"/>
</dbReference>
<dbReference type="Pfam" id="PF00078">
    <property type="entry name" value="RVT_1"/>
    <property type="match status" value="1"/>
</dbReference>
<dbReference type="AlphaFoldDB" id="A0A645AF37"/>
<dbReference type="PANTHER" id="PTHR34047">
    <property type="entry name" value="NUCLEAR INTRON MATURASE 1, MITOCHONDRIAL-RELATED"/>
    <property type="match status" value="1"/>
</dbReference>
<sequence length="474" mass="55274">MHRKQKTVKTDYSCEDRLEAESNMKVPSIVHTETAREESAERLLERILSRPNMAEAYKRVVKNHGSSGIDRMTVEAMYAHLKEHYAELVLSIMNGEYRPEPVKRVNIPKPDGGQRKLGIPTVIDRMVQQAISQILTPIFEKKFSDNSYGFRPGRNAHQAIARAKEYYEEGFKVSVDLDLAKYFDTVNHFLLIRMLKEEIKDERVIHLIRKYLKAGVLENGLISPTTEGTPQGGNLSPLLANIYLTKFDNLLESRGHKFVRYADDCNIYVKSRRAAERVMASCVSYLEGKLKLRVNREKSCIGSPLKLKFLGFSLYSNKGKVGIRVHAKSLKRFKDKIRHITSRKHGRSITNTLLSLRRYTTGWLGYYSIADMRHIMKDISEWTRRRIRQIYWKQWKRIRARQENLVKLGIDENQAWQWANSRLGYWRIAGSWILNRSLTNKYLASQGYDDISERYEAKRLSYRTAVYRTVRTVV</sequence>
<dbReference type="PANTHER" id="PTHR34047:SF8">
    <property type="entry name" value="PROTEIN YKFC"/>
    <property type="match status" value="1"/>
</dbReference>
<dbReference type="CDD" id="cd01651">
    <property type="entry name" value="RT_G2_intron"/>
    <property type="match status" value="1"/>
</dbReference>
<gene>
    <name evidence="2" type="ORF">SDC9_98576</name>
</gene>